<dbReference type="KEGG" id="lamb:KBB96_12745"/>
<proteinExistence type="predicted"/>
<keyword evidence="4" id="KW-1185">Reference proteome</keyword>
<name>A0A975IYC4_9BACT</name>
<evidence type="ECO:0000313" key="3">
    <source>
        <dbReference type="EMBL" id="QUE49738.1"/>
    </source>
</evidence>
<feature type="signal peptide" evidence="2">
    <location>
        <begin position="1"/>
        <end position="30"/>
    </location>
</feature>
<gene>
    <name evidence="3" type="ORF">KBB96_12745</name>
</gene>
<feature type="chain" id="PRO_5037953251" evidence="2">
    <location>
        <begin position="31"/>
        <end position="1652"/>
    </location>
</feature>
<sequence>MKPSLVAFAPRSLQALAAACLLCLASRSNADIIYWDGVTGNSWSAATSWSTTAAGTTPDPAAVPGAADTATFNITGVNTAQTINLGANQSALGLVVPNTAATNIQGGGTNQTLTLGSGGITVSSGGGALTIGLATAGQNVGVLLAADQTWAVNTGNSVTLNNTLSNAGNVAPVTLTVTGTSGVNLNGVISNGGTTGTTALVLNAAGTSNIGSTTANTYTGGTILKRGTIISPSGAVNPFGATTSTVTMGDASTSVDVLLRARTVANPIVLTTGATGNITIDTVGASAATVSGGVTGTNNLRVMATNTGTMVISTGAINNAGTLTSVSTGTGAGSVTISSQIGSNVTGLTVNNSNTAAKLVLSGTTNAYTGNTTVTSGILQLGASNVIPDGVGKGNLAVTGTFDLNQSSEGINGLSGGGAIDKTSATNTSTLTVGNSDATSTFSGIIKNTAGTLALTKAGAGTLTLSGTNTYSGTTTINSGGGNLLITNPASLGSGATVAIPKGGTATGALQLQLTGTNTLTKNFTFSSATGFGGGGSAHIQNISGTNTLSGSLLLNNTGGNGINIQSDAGLLTLSGSISSSVGDSTRQFIIGGVGNGAVTGVISNTGTNVFTIIKGGTGTWTFSGAATNSGTTSLTNGTILIGVSNVGTTSGALGTGAVSIGAAANGASLLTNGAFTFSSAVNVGPTPSSGTNIIGGNTDSSSTFSGAIGLAGNATISQVATTGGNALNITGGIKATNTTTSTVTFAGPGAINVTTTPITNGTIGATAVKVTGGTVTFSVATTHTGGTSVTGGTLSLSANSLLADGGAVEVSTGATLDLNFTGTDQITKLTFDGVEQATGTWGAPGSGADHTDSRITGTGKLLVLPFIYQWTNGGGDALWSTALNWDVNLVPSTGTQVYFPNAAAGTLTNDLPPGITLDRIRFLAGGNVYTLLGTTPIGLSGGIDNLSSGFQLVGFPIVLGTNPSIGSGSGSGGLGLYGDLTGTGFTKTDAGVLELMGTNSYTGTTTVANGTLKISSATALPATTVVAFTNTTNTAALDLTSTTQTVAGLTFGTQTSGTNTVTITGTSLTTSPAALVFSPLNSANNLTVDMSSLGAFTYNNSTGALRVDSGTAVAGGNGHFSTVSLSAESNTVTAANLSMGNAGASGGVPVSTLNLGRNNTLNIGAIGIAASLSRASGVMQFGPAVTGAKSMVIRGTTGGSSTANMTLGAGNSFQVSDVDNATFDSSAGSLDALFGTITVARATTNASSRGTTVNGTFKMGAGTMSANSVVLGTVDGSGTGSTEIANALLDISGGTANISTLTFATNSLATGNTITVNSQVNIGGGATLNAATIQRGTVTDIGTLTTRINWNDGTIGNITGGNLTVGGVSLVLGASGSHTFSISFGQTGTVSSVVSGTGTLTKAGPGTLTLSGVNTYTGDTYVNDGTFALTNAFLADTSTVSVLTGGKVELNFSGNDVVAGLFIDGTQMPANGTTYGATGSGANVIDDTHFSGTGRIQVGVAADPFTPWINSFTSLTNPADKTKSADPDHDGRSNLLEFALDGDPTNAANDGKMRAAVGLDNVLTLTLPVRLGASFTAGGDLVSAPVDGVIYKIQGSTDLSDFISTNVTEVIPALASGMPALGTGWEYRTFRLPGTTSFGPHGFLRAVASEP</sequence>
<evidence type="ECO:0000256" key="2">
    <source>
        <dbReference type="SAM" id="SignalP"/>
    </source>
</evidence>
<dbReference type="InterPro" id="IPR011050">
    <property type="entry name" value="Pectin_lyase_fold/virulence"/>
</dbReference>
<dbReference type="SUPFAM" id="SSF51126">
    <property type="entry name" value="Pectin lyase-like"/>
    <property type="match status" value="1"/>
</dbReference>
<evidence type="ECO:0000313" key="4">
    <source>
        <dbReference type="Proteomes" id="UP000676169"/>
    </source>
</evidence>
<dbReference type="NCBIfam" id="TIGR02601">
    <property type="entry name" value="autotrns_rpt"/>
    <property type="match status" value="3"/>
</dbReference>
<organism evidence="3 4">
    <name type="scientific">Luteolibacter ambystomatis</name>
    <dbReference type="NCBI Taxonomy" id="2824561"/>
    <lineage>
        <taxon>Bacteria</taxon>
        <taxon>Pseudomonadati</taxon>
        <taxon>Verrucomicrobiota</taxon>
        <taxon>Verrucomicrobiia</taxon>
        <taxon>Verrucomicrobiales</taxon>
        <taxon>Verrucomicrobiaceae</taxon>
        <taxon>Luteolibacter</taxon>
    </lineage>
</organism>
<dbReference type="InterPro" id="IPR013425">
    <property type="entry name" value="Autotrns_rpt"/>
</dbReference>
<protein>
    <submittedName>
        <fullName evidence="3">Autotransporter-associated beta strand repeat-containing protein</fullName>
    </submittedName>
</protein>
<dbReference type="RefSeq" id="WP_211629827.1">
    <property type="nucleotide sequence ID" value="NZ_CP073100.1"/>
</dbReference>
<accession>A0A975IYC4</accession>
<dbReference type="Proteomes" id="UP000676169">
    <property type="component" value="Chromosome"/>
</dbReference>
<reference evidence="3" key="1">
    <citation type="submission" date="2021-04" db="EMBL/GenBank/DDBJ databases">
        <title>Luteolibacter sp. 32A isolated from the skin of an Anderson's salamander (Ambystoma andersonii).</title>
        <authorList>
            <person name="Spergser J."/>
            <person name="Busse H.-J."/>
        </authorList>
    </citation>
    <scope>NUCLEOTIDE SEQUENCE</scope>
    <source>
        <strain evidence="3">32A</strain>
    </source>
</reference>
<dbReference type="Pfam" id="PF12951">
    <property type="entry name" value="PATR"/>
    <property type="match status" value="6"/>
</dbReference>
<dbReference type="EMBL" id="CP073100">
    <property type="protein sequence ID" value="QUE49738.1"/>
    <property type="molecule type" value="Genomic_DNA"/>
</dbReference>
<keyword evidence="1 2" id="KW-0732">Signal</keyword>
<evidence type="ECO:0000256" key="1">
    <source>
        <dbReference type="ARBA" id="ARBA00022729"/>
    </source>
</evidence>